<dbReference type="EMBL" id="MU006098">
    <property type="protein sequence ID" value="KAF2837900.1"/>
    <property type="molecule type" value="Genomic_DNA"/>
</dbReference>
<dbReference type="AlphaFoldDB" id="A0A9P4VQ28"/>
<dbReference type="InterPro" id="IPR008927">
    <property type="entry name" value="6-PGluconate_DH-like_C_sf"/>
</dbReference>
<dbReference type="SUPFAM" id="SSF51735">
    <property type="entry name" value="NAD(P)-binding Rossmann-fold domains"/>
    <property type="match status" value="1"/>
</dbReference>
<dbReference type="InterPro" id="IPR036291">
    <property type="entry name" value="NAD(P)-bd_dom_sf"/>
</dbReference>
<protein>
    <submittedName>
        <fullName evidence="5">6-phosphogluconate dehydrogenase C-terminal domain-like protein</fullName>
    </submittedName>
</protein>
<dbReference type="Gene3D" id="1.10.1040.10">
    <property type="entry name" value="N-(1-d-carboxylethyl)-l-norvaline Dehydrogenase, domain 2"/>
    <property type="match status" value="1"/>
</dbReference>
<dbReference type="Proteomes" id="UP000799429">
    <property type="component" value="Unassembled WGS sequence"/>
</dbReference>
<dbReference type="InterPro" id="IPR028939">
    <property type="entry name" value="P5C_Rdtase_cat_N"/>
</dbReference>
<dbReference type="Pfam" id="PF09130">
    <property type="entry name" value="DUF1932"/>
    <property type="match status" value="1"/>
</dbReference>
<comment type="caution">
    <text evidence="5">The sequence shown here is derived from an EMBL/GenBank/DDBJ whole genome shotgun (WGS) entry which is preliminary data.</text>
</comment>
<dbReference type="Gene3D" id="3.40.50.720">
    <property type="entry name" value="NAD(P)-binding Rossmann-like Domain"/>
    <property type="match status" value="1"/>
</dbReference>
<evidence type="ECO:0000313" key="6">
    <source>
        <dbReference type="Proteomes" id="UP000799429"/>
    </source>
</evidence>
<gene>
    <name evidence="5" type="ORF">M501DRAFT_995152</name>
</gene>
<feature type="compositionally biased region" description="Basic and acidic residues" evidence="2">
    <location>
        <begin position="323"/>
        <end position="341"/>
    </location>
</feature>
<name>A0A9P4VQ28_9PEZI</name>
<dbReference type="InterPro" id="IPR051265">
    <property type="entry name" value="HIBADH-related_NP60_sf"/>
</dbReference>
<feature type="domain" description="Phosphogluconate dehydrogenase NAD-binding putative C-terminal" evidence="4">
    <location>
        <begin position="216"/>
        <end position="286"/>
    </location>
</feature>
<dbReference type="SUPFAM" id="SSF48179">
    <property type="entry name" value="6-phosphogluconate dehydrogenase C-terminal domain-like"/>
    <property type="match status" value="1"/>
</dbReference>
<dbReference type="GO" id="GO:0003677">
    <property type="term" value="F:DNA binding"/>
    <property type="evidence" value="ECO:0007669"/>
    <property type="project" value="TreeGrafter"/>
</dbReference>
<dbReference type="Pfam" id="PF03807">
    <property type="entry name" value="F420_oxidored"/>
    <property type="match status" value="1"/>
</dbReference>
<evidence type="ECO:0000259" key="3">
    <source>
        <dbReference type="Pfam" id="PF03807"/>
    </source>
</evidence>
<organism evidence="5 6">
    <name type="scientific">Patellaria atrata CBS 101060</name>
    <dbReference type="NCBI Taxonomy" id="1346257"/>
    <lineage>
        <taxon>Eukaryota</taxon>
        <taxon>Fungi</taxon>
        <taxon>Dikarya</taxon>
        <taxon>Ascomycota</taxon>
        <taxon>Pezizomycotina</taxon>
        <taxon>Dothideomycetes</taxon>
        <taxon>Dothideomycetes incertae sedis</taxon>
        <taxon>Patellariales</taxon>
        <taxon>Patellariaceae</taxon>
        <taxon>Patellaria</taxon>
    </lineage>
</organism>
<accession>A0A9P4VQ28</accession>
<proteinExistence type="inferred from homology"/>
<evidence type="ECO:0000313" key="5">
    <source>
        <dbReference type="EMBL" id="KAF2837900.1"/>
    </source>
</evidence>
<feature type="region of interest" description="Disordered" evidence="2">
    <location>
        <begin position="315"/>
        <end position="341"/>
    </location>
</feature>
<dbReference type="InterPro" id="IPR015814">
    <property type="entry name" value="Pgluconate_DH_NAD-bd_C"/>
</dbReference>
<evidence type="ECO:0000256" key="2">
    <source>
        <dbReference type="SAM" id="MobiDB-lite"/>
    </source>
</evidence>
<dbReference type="PANTHER" id="PTHR43580">
    <property type="entry name" value="OXIDOREDUCTASE GLYR1-RELATED"/>
    <property type="match status" value="1"/>
</dbReference>
<dbReference type="OrthoDB" id="9988102at2759"/>
<reference evidence="5" key="1">
    <citation type="journal article" date="2020" name="Stud. Mycol.">
        <title>101 Dothideomycetes genomes: a test case for predicting lifestyles and emergence of pathogens.</title>
        <authorList>
            <person name="Haridas S."/>
            <person name="Albert R."/>
            <person name="Binder M."/>
            <person name="Bloem J."/>
            <person name="Labutti K."/>
            <person name="Salamov A."/>
            <person name="Andreopoulos B."/>
            <person name="Baker S."/>
            <person name="Barry K."/>
            <person name="Bills G."/>
            <person name="Bluhm B."/>
            <person name="Cannon C."/>
            <person name="Castanera R."/>
            <person name="Culley D."/>
            <person name="Daum C."/>
            <person name="Ezra D."/>
            <person name="Gonzalez J."/>
            <person name="Henrissat B."/>
            <person name="Kuo A."/>
            <person name="Liang C."/>
            <person name="Lipzen A."/>
            <person name="Lutzoni F."/>
            <person name="Magnuson J."/>
            <person name="Mondo S."/>
            <person name="Nolan M."/>
            <person name="Ohm R."/>
            <person name="Pangilinan J."/>
            <person name="Park H.-J."/>
            <person name="Ramirez L."/>
            <person name="Alfaro M."/>
            <person name="Sun H."/>
            <person name="Tritt A."/>
            <person name="Yoshinaga Y."/>
            <person name="Zwiers L.-H."/>
            <person name="Turgeon B."/>
            <person name="Goodwin S."/>
            <person name="Spatafora J."/>
            <person name="Crous P."/>
            <person name="Grigoriev I."/>
        </authorList>
    </citation>
    <scope>NUCLEOTIDE SEQUENCE</scope>
    <source>
        <strain evidence="5">CBS 101060</strain>
    </source>
</reference>
<feature type="domain" description="Pyrroline-5-carboxylate reductase catalytic N-terminal" evidence="3">
    <location>
        <begin position="7"/>
        <end position="83"/>
    </location>
</feature>
<dbReference type="InterPro" id="IPR013328">
    <property type="entry name" value="6PGD_dom2"/>
</dbReference>
<evidence type="ECO:0000259" key="4">
    <source>
        <dbReference type="Pfam" id="PF09130"/>
    </source>
</evidence>
<dbReference type="GO" id="GO:0140673">
    <property type="term" value="P:transcription elongation-coupled chromatin remodeling"/>
    <property type="evidence" value="ECO:0007669"/>
    <property type="project" value="TreeGrafter"/>
</dbReference>
<dbReference type="GO" id="GO:0000785">
    <property type="term" value="C:chromatin"/>
    <property type="evidence" value="ECO:0007669"/>
    <property type="project" value="TreeGrafter"/>
</dbReference>
<dbReference type="GO" id="GO:0031491">
    <property type="term" value="F:nucleosome binding"/>
    <property type="evidence" value="ECO:0007669"/>
    <property type="project" value="TreeGrafter"/>
</dbReference>
<comment type="similarity">
    <text evidence="1">Belongs to the HIBADH-related family. NP60 subfamily.</text>
</comment>
<evidence type="ECO:0000256" key="1">
    <source>
        <dbReference type="ARBA" id="ARBA00007598"/>
    </source>
</evidence>
<dbReference type="PANTHER" id="PTHR43580:SF2">
    <property type="entry name" value="CYTOKINE-LIKE NUCLEAR FACTOR N-PAC"/>
    <property type="match status" value="1"/>
</dbReference>
<keyword evidence="6" id="KW-1185">Reference proteome</keyword>
<sequence>MAVSKATISILSVGEMGLGIAKLLRAHDYNVLTNVTGRSRYTADRAASASITLVPTDAELVTRSDYILSIVPPRDAIATAERIVAAYSNLRTPRTSNEPLYYLDLNATSPRTINSIADRFSDLPIRLIDGGIIGAPPSLRPDSASSSNTEAWTRPSVPLSGPYPLSSAPMNGSELAVVLNTYHLCPSIGTASGLKSCFASLTKGLTALAIQSFSTAHSLQVLPALQSELHAYTPKLLESVERSLVGMPPKAYRWVDEMSEIGRTFEGAGWEEERVFENMAKVYETVTKDTVLGAEKTGERKMGRTVEDVTDAVVKGLRKRRRGESDGKDARVDGGEGDEKK</sequence>